<dbReference type="InterPro" id="IPR009866">
    <property type="entry name" value="NADH_UbQ_OxRdtase_NDUFB4_su"/>
</dbReference>
<evidence type="ECO:0000256" key="14">
    <source>
        <dbReference type="SAM" id="Phobius"/>
    </source>
</evidence>
<comment type="similarity">
    <text evidence="2">Belongs to the complex I NDUFB4 subunit family.</text>
</comment>
<dbReference type="AlphaFoldDB" id="A0AA38H291"/>
<evidence type="ECO:0000256" key="5">
    <source>
        <dbReference type="ARBA" id="ARBA00022660"/>
    </source>
</evidence>
<keyword evidence="9 14" id="KW-1133">Transmembrane helix</keyword>
<accession>A0AA38H291</accession>
<dbReference type="PANTHER" id="PTHR39476">
    <property type="entry name" value="NADH:UBIQUINONE OXIDOREDUCTASE 6.6KD SUBUNIT"/>
    <property type="match status" value="1"/>
</dbReference>
<protein>
    <recommendedName>
        <fullName evidence="3">NADH dehydrogenase [ubiquinone] 1 beta subcomplex subunit 4</fullName>
    </recommendedName>
    <alternativeName>
        <fullName evidence="12">Complex I-B15</fullName>
    </alternativeName>
    <alternativeName>
        <fullName evidence="13">NADH-ubiquinone oxidoreductase B15 subunit</fullName>
    </alternativeName>
</protein>
<dbReference type="EMBL" id="JAKWFO010000014">
    <property type="protein sequence ID" value="KAI9632301.1"/>
    <property type="molecule type" value="Genomic_DNA"/>
</dbReference>
<evidence type="ECO:0000256" key="9">
    <source>
        <dbReference type="ARBA" id="ARBA00022989"/>
    </source>
</evidence>
<name>A0AA38H291_9TREE</name>
<gene>
    <name evidence="15" type="ORF">MKK02DRAFT_40605</name>
</gene>
<evidence type="ECO:0000256" key="13">
    <source>
        <dbReference type="ARBA" id="ARBA00030987"/>
    </source>
</evidence>
<evidence type="ECO:0000256" key="8">
    <source>
        <dbReference type="ARBA" id="ARBA00022982"/>
    </source>
</evidence>
<evidence type="ECO:0000256" key="4">
    <source>
        <dbReference type="ARBA" id="ARBA00022448"/>
    </source>
</evidence>
<evidence type="ECO:0000256" key="10">
    <source>
        <dbReference type="ARBA" id="ARBA00023128"/>
    </source>
</evidence>
<dbReference type="Pfam" id="PF07225">
    <property type="entry name" value="NDUF_B4"/>
    <property type="match status" value="1"/>
</dbReference>
<evidence type="ECO:0000313" key="16">
    <source>
        <dbReference type="Proteomes" id="UP001164286"/>
    </source>
</evidence>
<dbReference type="PANTHER" id="PTHR39476:SF1">
    <property type="entry name" value="NADH DEHYDROGENASE [UBIQUINONE] 1 BETA SUBCOMPLEX SUBUNIT 4"/>
    <property type="match status" value="1"/>
</dbReference>
<evidence type="ECO:0000256" key="12">
    <source>
        <dbReference type="ARBA" id="ARBA00030212"/>
    </source>
</evidence>
<evidence type="ECO:0000256" key="2">
    <source>
        <dbReference type="ARBA" id="ARBA00007260"/>
    </source>
</evidence>
<proteinExistence type="inferred from homology"/>
<evidence type="ECO:0000256" key="1">
    <source>
        <dbReference type="ARBA" id="ARBA00004434"/>
    </source>
</evidence>
<evidence type="ECO:0000256" key="7">
    <source>
        <dbReference type="ARBA" id="ARBA00022792"/>
    </source>
</evidence>
<reference evidence="15" key="1">
    <citation type="journal article" date="2022" name="G3 (Bethesda)">
        <title>High quality genome of the basidiomycete yeast Dioszegia hungarica PDD-24b-2 isolated from cloud water.</title>
        <authorList>
            <person name="Jarrige D."/>
            <person name="Haridas S."/>
            <person name="Bleykasten-Grosshans C."/>
            <person name="Joly M."/>
            <person name="Nadalig T."/>
            <person name="Sancelme M."/>
            <person name="Vuilleumier S."/>
            <person name="Grigoriev I.V."/>
            <person name="Amato P."/>
            <person name="Bringel F."/>
        </authorList>
    </citation>
    <scope>NUCLEOTIDE SEQUENCE</scope>
    <source>
        <strain evidence="15">PDD-24b-2</strain>
    </source>
</reference>
<dbReference type="GO" id="GO:0005743">
    <property type="term" value="C:mitochondrial inner membrane"/>
    <property type="evidence" value="ECO:0007669"/>
    <property type="project" value="UniProtKB-SubCell"/>
</dbReference>
<keyword evidence="6 14" id="KW-0812">Transmembrane</keyword>
<dbReference type="Proteomes" id="UP001164286">
    <property type="component" value="Unassembled WGS sequence"/>
</dbReference>
<keyword evidence="8" id="KW-0249">Electron transport</keyword>
<keyword evidence="10" id="KW-0496">Mitochondrion</keyword>
<keyword evidence="11 14" id="KW-0472">Membrane</keyword>
<keyword evidence="4" id="KW-0813">Transport</keyword>
<comment type="caution">
    <text evidence="15">The sequence shown here is derived from an EMBL/GenBank/DDBJ whole genome shotgun (WGS) entry which is preliminary data.</text>
</comment>
<evidence type="ECO:0000256" key="11">
    <source>
        <dbReference type="ARBA" id="ARBA00023136"/>
    </source>
</evidence>
<keyword evidence="5" id="KW-0679">Respiratory chain</keyword>
<dbReference type="RefSeq" id="XP_052942078.1">
    <property type="nucleotide sequence ID" value="XM_053091174.1"/>
</dbReference>
<keyword evidence="7" id="KW-0999">Mitochondrion inner membrane</keyword>
<evidence type="ECO:0000313" key="15">
    <source>
        <dbReference type="EMBL" id="KAI9632301.1"/>
    </source>
</evidence>
<keyword evidence="16" id="KW-1185">Reference proteome</keyword>
<organism evidence="15 16">
    <name type="scientific">Dioszegia hungarica</name>
    <dbReference type="NCBI Taxonomy" id="4972"/>
    <lineage>
        <taxon>Eukaryota</taxon>
        <taxon>Fungi</taxon>
        <taxon>Dikarya</taxon>
        <taxon>Basidiomycota</taxon>
        <taxon>Agaricomycotina</taxon>
        <taxon>Tremellomycetes</taxon>
        <taxon>Tremellales</taxon>
        <taxon>Bulleribasidiaceae</taxon>
        <taxon>Dioszegia</taxon>
    </lineage>
</organism>
<evidence type="ECO:0000256" key="6">
    <source>
        <dbReference type="ARBA" id="ARBA00022692"/>
    </source>
</evidence>
<evidence type="ECO:0000256" key="3">
    <source>
        <dbReference type="ARBA" id="ARBA00018681"/>
    </source>
</evidence>
<sequence>MAGGGHHQSVRLDPAIERWSAMRENVYQNFTFTRRASRTAIALGILVPGAIALVAMAYDEKFDMAGKRRGESLITGQSGAKPAAKE</sequence>
<dbReference type="GeneID" id="77730379"/>
<comment type="subcellular location">
    <subcellularLocation>
        <location evidence="1">Mitochondrion inner membrane</location>
        <topology evidence="1">Single-pass membrane protein</topology>
    </subcellularLocation>
</comment>
<feature type="transmembrane region" description="Helical" evidence="14">
    <location>
        <begin position="40"/>
        <end position="58"/>
    </location>
</feature>